<evidence type="ECO:0000313" key="3">
    <source>
        <dbReference type="EMBL" id="CDW77481.1"/>
    </source>
</evidence>
<proteinExistence type="predicted"/>
<gene>
    <name evidence="3" type="primary">Contig3268.g3491</name>
    <name evidence="3" type="ORF">STYLEM_6443</name>
</gene>
<sequence>MKSNHNQINRRYQRNRKNIISKLRNKDLDGIDFSIKHDDSQGEFQDLNIKSNSKFDSSRGNLQTNLVKLPQLIKAQNQIGDLQINLDSTQNVSRNESSNDIRNESSRALLNLKNLRYIHTKDYQELIQQTSPRSRMMTEREQNLKFLMPLSNRNRDGVNHNFIGNIPSNKDKIDSRVDISKNVQSIQRLPDQHLSLSPSRQQILAISKDFDQSNKILGQNSSTLFGSIDEESLIKLKLFKYISKKNQVVNLNNTVDLVKLDEQAIGRGHYKLSRISAYKNYINEQNSEERKRICCILKEKLKESIKKQSSKEEEKQEKEKIVQIREMVTNLKNQRNLSPKIMDQLDSMTYDLKSTAALTREEFNNTTDLTYKDSNNRNLQYKTFDSKVKIEELQKFFEVKISNKRHIEKLNKIYLNPYERLSSFKNSSKERLMIDTSRGDAQMFSQTILESNKEEIDDKKQQVFKVYKTLKKKEKEQKNSKEVILNNSMSRNTVLQNLNKESLNLSVNGKTPIIQSFYERYKIPIREINNPAKNLPLIKLEKPKHSINNSMDSQGYQNINMKPTLNQL</sequence>
<feature type="coiled-coil region" evidence="1">
    <location>
        <begin position="298"/>
        <end position="334"/>
    </location>
</feature>
<feature type="region of interest" description="Disordered" evidence="2">
    <location>
        <begin position="549"/>
        <end position="568"/>
    </location>
</feature>
<protein>
    <submittedName>
        <fullName evidence="3">Uncharacterized protein</fullName>
    </submittedName>
</protein>
<evidence type="ECO:0000256" key="1">
    <source>
        <dbReference type="SAM" id="Coils"/>
    </source>
</evidence>
<keyword evidence="1" id="KW-0175">Coiled coil</keyword>
<evidence type="ECO:0000256" key="2">
    <source>
        <dbReference type="SAM" id="MobiDB-lite"/>
    </source>
</evidence>
<dbReference type="AlphaFoldDB" id="A0A078A6H7"/>
<dbReference type="InParanoid" id="A0A078A6H7"/>
<keyword evidence="4" id="KW-1185">Reference proteome</keyword>
<name>A0A078A6H7_STYLE</name>
<evidence type="ECO:0000313" key="4">
    <source>
        <dbReference type="Proteomes" id="UP000039865"/>
    </source>
</evidence>
<dbReference type="Proteomes" id="UP000039865">
    <property type="component" value="Unassembled WGS sequence"/>
</dbReference>
<accession>A0A078A6H7</accession>
<reference evidence="3 4" key="1">
    <citation type="submission" date="2014-06" db="EMBL/GenBank/DDBJ databases">
        <authorList>
            <person name="Swart Estienne"/>
        </authorList>
    </citation>
    <scope>NUCLEOTIDE SEQUENCE [LARGE SCALE GENOMIC DNA]</scope>
    <source>
        <strain evidence="3 4">130c</strain>
    </source>
</reference>
<organism evidence="3 4">
    <name type="scientific">Stylonychia lemnae</name>
    <name type="common">Ciliate</name>
    <dbReference type="NCBI Taxonomy" id="5949"/>
    <lineage>
        <taxon>Eukaryota</taxon>
        <taxon>Sar</taxon>
        <taxon>Alveolata</taxon>
        <taxon>Ciliophora</taxon>
        <taxon>Intramacronucleata</taxon>
        <taxon>Spirotrichea</taxon>
        <taxon>Stichotrichia</taxon>
        <taxon>Sporadotrichida</taxon>
        <taxon>Oxytrichidae</taxon>
        <taxon>Stylonychinae</taxon>
        <taxon>Stylonychia</taxon>
    </lineage>
</organism>
<dbReference type="EMBL" id="CCKQ01006194">
    <property type="protein sequence ID" value="CDW77481.1"/>
    <property type="molecule type" value="Genomic_DNA"/>
</dbReference>